<dbReference type="AlphaFoldDB" id="A0AA87U2K7"/>
<dbReference type="InterPro" id="IPR029058">
    <property type="entry name" value="AB_hydrolase_fold"/>
</dbReference>
<protein>
    <recommendedName>
        <fullName evidence="3">Phospholipase/carboxylesterase/thioesterase domain-containing protein</fullName>
    </recommendedName>
</protein>
<name>A0AA87U2K7_RHIRH</name>
<evidence type="ECO:0008006" key="3">
    <source>
        <dbReference type="Google" id="ProtNLM"/>
    </source>
</evidence>
<organism evidence="1 2">
    <name type="scientific">Rhizobium rhizogenes NBRC 13257</name>
    <dbReference type="NCBI Taxonomy" id="1220581"/>
    <lineage>
        <taxon>Bacteria</taxon>
        <taxon>Pseudomonadati</taxon>
        <taxon>Pseudomonadota</taxon>
        <taxon>Alphaproteobacteria</taxon>
        <taxon>Hyphomicrobiales</taxon>
        <taxon>Rhizobiaceae</taxon>
        <taxon>Rhizobium/Agrobacterium group</taxon>
        <taxon>Rhizobium</taxon>
    </lineage>
</organism>
<gene>
    <name evidence="1" type="ORF">RRH01S_01_07275</name>
</gene>
<dbReference type="Gene3D" id="3.40.50.1820">
    <property type="entry name" value="alpha/beta hydrolase"/>
    <property type="match status" value="1"/>
</dbReference>
<accession>A0AA87U2K7</accession>
<evidence type="ECO:0000313" key="2">
    <source>
        <dbReference type="Proteomes" id="UP000026941"/>
    </source>
</evidence>
<sequence length="268" mass="30366">MSMTAPRVRSDARRFSRRGEERRWKLDIMPELPGFHFVTGREDFPSPPLLLLHGSGGSEMDLIPLADDIAPQRPYMSLRGGVEWEDGFAFFRRNPDRSLDYGDLGEQTHLLCRFITEASEQDILKQLPILVGFSNGAIMAASILRARPDIVSGAILMRPLSPAPEARFPSMTSLPVLMTAGENDQRREPGDALLVNRQFENCHADVSMHVLPTGHGLHQSEAALIRDWLIRKGIEDGSTSTRRHERGRRPNRSRLRNRRSFLHRQGAW</sequence>
<dbReference type="SUPFAM" id="SSF53474">
    <property type="entry name" value="alpha/beta-Hydrolases"/>
    <property type="match status" value="1"/>
</dbReference>
<dbReference type="EMBL" id="BAYX01000001">
    <property type="protein sequence ID" value="GAJ91254.1"/>
    <property type="molecule type" value="Genomic_DNA"/>
</dbReference>
<reference evidence="1 2" key="1">
    <citation type="submission" date="2014-05" db="EMBL/GenBank/DDBJ databases">
        <title>Whole genome shotgun sequence of Rhizobium rhizogenes NBRC 13257.</title>
        <authorList>
            <person name="Katano-Makiyama Y."/>
            <person name="Hosoyama A."/>
            <person name="Hashimoto M."/>
            <person name="Hosoyama Y."/>
            <person name="Noguchi M."/>
            <person name="Tsuchikane K."/>
            <person name="Kimura A."/>
            <person name="Ohji S."/>
            <person name="Ichikawa N."/>
            <person name="Yamazoe A."/>
            <person name="Fujita N."/>
        </authorList>
    </citation>
    <scope>NUCLEOTIDE SEQUENCE [LARGE SCALE GENOMIC DNA]</scope>
    <source>
        <strain evidence="1 2">NBRC 13257</strain>
    </source>
</reference>
<evidence type="ECO:0000313" key="1">
    <source>
        <dbReference type="EMBL" id="GAJ91254.1"/>
    </source>
</evidence>
<comment type="caution">
    <text evidence="1">The sequence shown here is derived from an EMBL/GenBank/DDBJ whole genome shotgun (WGS) entry which is preliminary data.</text>
</comment>
<dbReference type="Proteomes" id="UP000026941">
    <property type="component" value="Unassembled WGS sequence"/>
</dbReference>
<proteinExistence type="predicted"/>